<dbReference type="RefSeq" id="WP_072318493.1">
    <property type="nucleotide sequence ID" value="NZ_FPJE01000021.1"/>
</dbReference>
<reference evidence="6 7" key="1">
    <citation type="submission" date="2016-11" db="EMBL/GenBank/DDBJ databases">
        <authorList>
            <person name="Jaros S."/>
            <person name="Januszkiewicz K."/>
            <person name="Wedrychowicz H."/>
        </authorList>
    </citation>
    <scope>NUCLEOTIDE SEQUENCE [LARGE SCALE GENOMIC DNA]</scope>
    <source>
        <strain evidence="6 7">CGMCC 1.12145</strain>
    </source>
</reference>
<dbReference type="STRING" id="1150368.SAMN02927921_03307"/>
<dbReference type="AlphaFoldDB" id="A0A1K1R974"/>
<evidence type="ECO:0000313" key="6">
    <source>
        <dbReference type="EMBL" id="SFW68632.1"/>
    </source>
</evidence>
<dbReference type="SUPFAM" id="SSF46626">
    <property type="entry name" value="Cytochrome c"/>
    <property type="match status" value="1"/>
</dbReference>
<gene>
    <name evidence="6" type="ORF">SAMN02927921_03307</name>
</gene>
<proteinExistence type="predicted"/>
<evidence type="ECO:0000256" key="3">
    <source>
        <dbReference type="ARBA" id="ARBA00023004"/>
    </source>
</evidence>
<sequence>MKSFIKIGIVLGTAAIMTSCFNKSKPNYQFMPNMYESVGYETYQESDAFKNGVEAQLPAENTINRGWMPYDYENTPEGKELAKAELKNPLEADSTSTEANLGDGKELYDIYCAVCHGGKGDGQGVLVKREKFLGVPSYADREITEGSIYHVIYYGLNSMGSYAAQLNEKERWQVTMYVEQLKKDLTK</sequence>
<dbReference type="Pfam" id="PF13442">
    <property type="entry name" value="Cytochrome_CBB3"/>
    <property type="match status" value="1"/>
</dbReference>
<dbReference type="EMBL" id="FPJE01000021">
    <property type="protein sequence ID" value="SFW68632.1"/>
    <property type="molecule type" value="Genomic_DNA"/>
</dbReference>
<dbReference type="OrthoDB" id="9796771at2"/>
<dbReference type="PANTHER" id="PTHR40394:SF2">
    <property type="entry name" value="QUINOL:CYTOCHROME C OXIDOREDUCTASE MEMBRANE PROTEIN"/>
    <property type="match status" value="1"/>
</dbReference>
<dbReference type="Gene3D" id="1.10.760.10">
    <property type="entry name" value="Cytochrome c-like domain"/>
    <property type="match status" value="1"/>
</dbReference>
<dbReference type="GO" id="GO:0009055">
    <property type="term" value="F:electron transfer activity"/>
    <property type="evidence" value="ECO:0007669"/>
    <property type="project" value="InterPro"/>
</dbReference>
<keyword evidence="2 4" id="KW-0479">Metal-binding</keyword>
<keyword evidence="1 4" id="KW-0349">Heme</keyword>
<dbReference type="InterPro" id="IPR009056">
    <property type="entry name" value="Cyt_c-like_dom"/>
</dbReference>
<dbReference type="GO" id="GO:0046872">
    <property type="term" value="F:metal ion binding"/>
    <property type="evidence" value="ECO:0007669"/>
    <property type="project" value="UniProtKB-KW"/>
</dbReference>
<dbReference type="PROSITE" id="PS51257">
    <property type="entry name" value="PROKAR_LIPOPROTEIN"/>
    <property type="match status" value="1"/>
</dbReference>
<organism evidence="6 7">
    <name type="scientific">Sinomicrobium oceani</name>
    <dbReference type="NCBI Taxonomy" id="1150368"/>
    <lineage>
        <taxon>Bacteria</taxon>
        <taxon>Pseudomonadati</taxon>
        <taxon>Bacteroidota</taxon>
        <taxon>Flavobacteriia</taxon>
        <taxon>Flavobacteriales</taxon>
        <taxon>Flavobacteriaceae</taxon>
        <taxon>Sinomicrobium</taxon>
    </lineage>
</organism>
<feature type="domain" description="Cytochrome c" evidence="5">
    <location>
        <begin position="99"/>
        <end position="182"/>
    </location>
</feature>
<evidence type="ECO:0000256" key="1">
    <source>
        <dbReference type="ARBA" id="ARBA00022617"/>
    </source>
</evidence>
<accession>A0A1K1R974</accession>
<keyword evidence="3 4" id="KW-0408">Iron</keyword>
<evidence type="ECO:0000313" key="7">
    <source>
        <dbReference type="Proteomes" id="UP000182248"/>
    </source>
</evidence>
<dbReference type="PROSITE" id="PS51007">
    <property type="entry name" value="CYTC"/>
    <property type="match status" value="1"/>
</dbReference>
<dbReference type="PANTHER" id="PTHR40394">
    <property type="entry name" value="LIPOPROTEIN-RELATED"/>
    <property type="match status" value="1"/>
</dbReference>
<dbReference type="InterPro" id="IPR036909">
    <property type="entry name" value="Cyt_c-like_dom_sf"/>
</dbReference>
<keyword evidence="7" id="KW-1185">Reference proteome</keyword>
<dbReference type="GO" id="GO:0020037">
    <property type="term" value="F:heme binding"/>
    <property type="evidence" value="ECO:0007669"/>
    <property type="project" value="InterPro"/>
</dbReference>
<name>A0A1K1R974_9FLAO</name>
<dbReference type="Proteomes" id="UP000182248">
    <property type="component" value="Unassembled WGS sequence"/>
</dbReference>
<evidence type="ECO:0000259" key="5">
    <source>
        <dbReference type="PROSITE" id="PS51007"/>
    </source>
</evidence>
<evidence type="ECO:0000256" key="2">
    <source>
        <dbReference type="ARBA" id="ARBA00022723"/>
    </source>
</evidence>
<protein>
    <submittedName>
        <fullName evidence="6">Quinol:cytochrome c oxidoreductase monoheme cytochrome subunit</fullName>
    </submittedName>
</protein>
<evidence type="ECO:0000256" key="4">
    <source>
        <dbReference type="PROSITE-ProRule" id="PRU00433"/>
    </source>
</evidence>